<comment type="caution">
    <text evidence="4">The sequence shown here is derived from an EMBL/GenBank/DDBJ whole genome shotgun (WGS) entry which is preliminary data.</text>
</comment>
<dbReference type="PANTHER" id="PTHR43689">
    <property type="entry name" value="HYDROLASE"/>
    <property type="match status" value="1"/>
</dbReference>
<accession>A0A0P6X1B0</accession>
<dbReference type="AlphaFoldDB" id="A0A0P6X1B0"/>
<dbReference type="PIRSF" id="PIRSF017388">
    <property type="entry name" value="Esterase_lipase"/>
    <property type="match status" value="1"/>
</dbReference>
<feature type="domain" description="AB hydrolase-1" evidence="3">
    <location>
        <begin position="25"/>
        <end position="124"/>
    </location>
</feature>
<protein>
    <recommendedName>
        <fullName evidence="3">AB hydrolase-1 domain-containing protein</fullName>
    </recommendedName>
</protein>
<name>A0A0P6X1B0_9CHLR</name>
<reference evidence="4 5" key="1">
    <citation type="submission" date="2015-07" db="EMBL/GenBank/DDBJ databases">
        <title>Genome sequence of Leptolinea tardivitalis DSM 16556.</title>
        <authorList>
            <person name="Hemp J."/>
            <person name="Ward L.M."/>
            <person name="Pace L.A."/>
            <person name="Fischer W.W."/>
        </authorList>
    </citation>
    <scope>NUCLEOTIDE SEQUENCE [LARGE SCALE GENOMIC DNA]</scope>
    <source>
        <strain evidence="4 5">YMTK-2</strain>
    </source>
</reference>
<dbReference type="Pfam" id="PF00561">
    <property type="entry name" value="Abhydrolase_1"/>
    <property type="match status" value="1"/>
</dbReference>
<keyword evidence="5" id="KW-1185">Reference proteome</keyword>
<dbReference type="InterPro" id="IPR012354">
    <property type="entry name" value="Esterase_lipase"/>
</dbReference>
<sequence>MTSSELFNNEFDGNDFTLSGESVGVLLFHGFTATTLEVRNLGKCINQQLGWTVRAPLLPGHGTCPKDLSRTKYNEWVDCAETEFDLLKKNFTEIVVGGESMGGLIALYLAAKYSQIAAVLLYAPALVIPDMPVARFFHKFIYSTKKKNLVATKNGFLPWQGYRVNPLKAVVELGKLQTLIKPMLIDVRQPTLLFQGKQDETIDPKSSSIIYKSISSIEKHLEELDECGHCVLLDRQHEWVEKKTIDFIKQIIE</sequence>
<evidence type="ECO:0000259" key="3">
    <source>
        <dbReference type="Pfam" id="PF00561"/>
    </source>
</evidence>
<proteinExistence type="predicted"/>
<feature type="active site" description="Nucleophile" evidence="1">
    <location>
        <position position="100"/>
    </location>
</feature>
<dbReference type="OrthoDB" id="9786110at2"/>
<dbReference type="RefSeq" id="WP_062423329.1">
    <property type="nucleotide sequence ID" value="NZ_BBYA01000014.1"/>
</dbReference>
<feature type="binding site" evidence="2">
    <location>
        <position position="31"/>
    </location>
    <ligand>
        <name>substrate</name>
    </ligand>
</feature>
<evidence type="ECO:0000256" key="2">
    <source>
        <dbReference type="PIRSR" id="PIRSR017388-2"/>
    </source>
</evidence>
<feature type="binding site" evidence="2">
    <location>
        <position position="101"/>
    </location>
    <ligand>
        <name>substrate</name>
    </ligand>
</feature>
<evidence type="ECO:0000313" key="4">
    <source>
        <dbReference type="EMBL" id="KPL74675.1"/>
    </source>
</evidence>
<evidence type="ECO:0000256" key="1">
    <source>
        <dbReference type="PIRSR" id="PIRSR017388-1"/>
    </source>
</evidence>
<evidence type="ECO:0000313" key="5">
    <source>
        <dbReference type="Proteomes" id="UP000050430"/>
    </source>
</evidence>
<dbReference type="Proteomes" id="UP000050430">
    <property type="component" value="Unassembled WGS sequence"/>
</dbReference>
<dbReference type="STRING" id="229920.ADM99_00830"/>
<organism evidence="4 5">
    <name type="scientific">Leptolinea tardivitalis</name>
    <dbReference type="NCBI Taxonomy" id="229920"/>
    <lineage>
        <taxon>Bacteria</taxon>
        <taxon>Bacillati</taxon>
        <taxon>Chloroflexota</taxon>
        <taxon>Anaerolineae</taxon>
        <taxon>Anaerolineales</taxon>
        <taxon>Anaerolineaceae</taxon>
        <taxon>Leptolinea</taxon>
    </lineage>
</organism>
<feature type="active site" description="Charge relay system" evidence="1">
    <location>
        <position position="199"/>
    </location>
</feature>
<dbReference type="InterPro" id="IPR029058">
    <property type="entry name" value="AB_hydrolase_fold"/>
</dbReference>
<dbReference type="EMBL" id="LGCK01000002">
    <property type="protein sequence ID" value="KPL74675.1"/>
    <property type="molecule type" value="Genomic_DNA"/>
</dbReference>
<gene>
    <name evidence="4" type="ORF">ADM99_00830</name>
</gene>
<dbReference type="InterPro" id="IPR000073">
    <property type="entry name" value="AB_hydrolase_1"/>
</dbReference>
<dbReference type="PANTHER" id="PTHR43689:SF8">
    <property type="entry name" value="ALPHA_BETA-HYDROLASES SUPERFAMILY PROTEIN"/>
    <property type="match status" value="1"/>
</dbReference>
<dbReference type="SUPFAM" id="SSF53474">
    <property type="entry name" value="alpha/beta-Hydrolases"/>
    <property type="match status" value="1"/>
</dbReference>
<dbReference type="GO" id="GO:0052689">
    <property type="term" value="F:carboxylic ester hydrolase activity"/>
    <property type="evidence" value="ECO:0007669"/>
    <property type="project" value="InterPro"/>
</dbReference>
<dbReference type="Gene3D" id="3.40.50.1820">
    <property type="entry name" value="alpha/beta hydrolase"/>
    <property type="match status" value="1"/>
</dbReference>
<feature type="active site" description="Charge relay system" evidence="1">
    <location>
        <position position="229"/>
    </location>
</feature>